<evidence type="ECO:0000256" key="1">
    <source>
        <dbReference type="PROSITE-ProRule" id="PRU00325"/>
    </source>
</evidence>
<organism evidence="3 4">
    <name type="scientific">Nannochloropsis gaditana</name>
    <dbReference type="NCBI Taxonomy" id="72520"/>
    <lineage>
        <taxon>Eukaryota</taxon>
        <taxon>Sar</taxon>
        <taxon>Stramenopiles</taxon>
        <taxon>Ochrophyta</taxon>
        <taxon>Eustigmatophyceae</taxon>
        <taxon>Eustigmatales</taxon>
        <taxon>Monodopsidaceae</taxon>
        <taxon>Nannochloropsis</taxon>
    </lineage>
</organism>
<dbReference type="Proteomes" id="UP000019335">
    <property type="component" value="Chromosome 17"/>
</dbReference>
<gene>
    <name evidence="3" type="ORF">Naga_100053g1</name>
</gene>
<comment type="caution">
    <text evidence="3">The sequence shown here is derived from an EMBL/GenBank/DDBJ whole genome shotgun (WGS) entry which is preliminary data.</text>
</comment>
<protein>
    <submittedName>
        <fullName evidence="3">Zinc finger, SWIM-type</fullName>
    </submittedName>
</protein>
<feature type="domain" description="SWIM-type" evidence="2">
    <location>
        <begin position="302"/>
        <end position="345"/>
    </location>
</feature>
<name>W7TAB8_9STRA</name>
<accession>W7TAB8</accession>
<dbReference type="AlphaFoldDB" id="W7TAB8"/>
<keyword evidence="4" id="KW-1185">Reference proteome</keyword>
<dbReference type="EMBL" id="AZIL01001690">
    <property type="protein sequence ID" value="EWM23317.1"/>
    <property type="molecule type" value="Genomic_DNA"/>
</dbReference>
<keyword evidence="1" id="KW-0863">Zinc-finger</keyword>
<evidence type="ECO:0000313" key="3">
    <source>
        <dbReference type="EMBL" id="EWM23317.1"/>
    </source>
</evidence>
<keyword evidence="1" id="KW-0862">Zinc</keyword>
<evidence type="ECO:0000259" key="2">
    <source>
        <dbReference type="PROSITE" id="PS50966"/>
    </source>
</evidence>
<keyword evidence="1" id="KW-0479">Metal-binding</keyword>
<proteinExistence type="predicted"/>
<evidence type="ECO:0000313" key="4">
    <source>
        <dbReference type="Proteomes" id="UP000019335"/>
    </source>
</evidence>
<dbReference type="GO" id="GO:0008270">
    <property type="term" value="F:zinc ion binding"/>
    <property type="evidence" value="ECO:0007669"/>
    <property type="project" value="UniProtKB-KW"/>
</dbReference>
<dbReference type="InterPro" id="IPR007527">
    <property type="entry name" value="Znf_SWIM"/>
</dbReference>
<sequence>MLPLSSFISSSSMLIARRKRIPSSRSHLDDHSSKRFRCPRYLPAAPPLPSPSVLSEVHSQKNSQTSDTIIELRNAFARQQELDEKRQGIEVRLADPSMCSLVTRALRETVVRSLLRDREKARACMKNLMFGIDGEIVAALTQLSMVQSSQQELLQRCEDVLAFEPLVSKLETYARDRNFPQDCTSYCLDLGIDSWVRIKSTQIIVSLGDSPLFQHFDGCSFNVTRTLRLAHLSPTMTGPTLFNLFQPVAVSVISAEFQKSKIPEMQVVVEVGGDPEEHVDALVGQSKLCERNKGFRVICYGYRTYMPKDSFCNCDEPCKTWACSLPPSCQRTACRHLVGMIIPISRTATMDSQCRSLEIMFSIVT</sequence>
<reference evidence="3 4" key="1">
    <citation type="journal article" date="2014" name="Mol. Plant">
        <title>Chromosome Scale Genome Assembly and Transcriptome Profiling of Nannochloropsis gaditana in Nitrogen Depletion.</title>
        <authorList>
            <person name="Corteggiani Carpinelli E."/>
            <person name="Telatin A."/>
            <person name="Vitulo N."/>
            <person name="Forcato C."/>
            <person name="D'Angelo M."/>
            <person name="Schiavon R."/>
            <person name="Vezzi A."/>
            <person name="Giacometti G.M."/>
            <person name="Morosinotto T."/>
            <person name="Valle G."/>
        </authorList>
    </citation>
    <scope>NUCLEOTIDE SEQUENCE [LARGE SCALE GENOMIC DNA]</scope>
    <source>
        <strain evidence="3 4">B-31</strain>
    </source>
</reference>
<dbReference type="PROSITE" id="PS50966">
    <property type="entry name" value="ZF_SWIM"/>
    <property type="match status" value="1"/>
</dbReference>